<name>A0A6C0BEF0_9ZZZZ</name>
<organism evidence="1">
    <name type="scientific">viral metagenome</name>
    <dbReference type="NCBI Taxonomy" id="1070528"/>
    <lineage>
        <taxon>unclassified sequences</taxon>
        <taxon>metagenomes</taxon>
        <taxon>organismal metagenomes</taxon>
    </lineage>
</organism>
<protein>
    <submittedName>
        <fullName evidence="1">Uncharacterized protein</fullName>
    </submittedName>
</protein>
<proteinExistence type="predicted"/>
<dbReference type="EMBL" id="MN739137">
    <property type="protein sequence ID" value="QHS90440.1"/>
    <property type="molecule type" value="Genomic_DNA"/>
</dbReference>
<accession>A0A6C0BEF0</accession>
<sequence length="137" mass="15577">MSSRKSCISKPSKPDITIMPDQFSDFIAGNNCRFSEICRIYLHGLTIDDLKYMKPEDLINTVPPEHYKHRLLMSILVRRYLYKCFNNTCSNTCNNSCNNSCCSTDNCNNTSNNTSNNNCNNTSNNNCNSSDETSDRC</sequence>
<evidence type="ECO:0000313" key="1">
    <source>
        <dbReference type="EMBL" id="QHS90440.1"/>
    </source>
</evidence>
<reference evidence="1" key="1">
    <citation type="journal article" date="2020" name="Nature">
        <title>Giant virus diversity and host interactions through global metagenomics.</title>
        <authorList>
            <person name="Schulz F."/>
            <person name="Roux S."/>
            <person name="Paez-Espino D."/>
            <person name="Jungbluth S."/>
            <person name="Walsh D.A."/>
            <person name="Denef V.J."/>
            <person name="McMahon K.D."/>
            <person name="Konstantinidis K.T."/>
            <person name="Eloe-Fadrosh E.A."/>
            <person name="Kyrpides N.C."/>
            <person name="Woyke T."/>
        </authorList>
    </citation>
    <scope>NUCLEOTIDE SEQUENCE</scope>
    <source>
        <strain evidence="1">GVMAG-M-3300010160-60</strain>
    </source>
</reference>
<dbReference type="AlphaFoldDB" id="A0A6C0BEF0"/>